<protein>
    <submittedName>
        <fullName evidence="1">Sigma-54-dependent Fis family transcriptional regulator</fullName>
    </submittedName>
</protein>
<reference evidence="1" key="1">
    <citation type="submission" date="2022-08" db="EMBL/GenBank/DDBJ databases">
        <title>Genome sequencing of Pelomonas sp. UHG3.</title>
        <authorList>
            <person name="So Y."/>
        </authorList>
    </citation>
    <scope>NUCLEOTIDE SEQUENCE</scope>
    <source>
        <strain evidence="1">UHG3</strain>
    </source>
</reference>
<dbReference type="EMBL" id="JAPPUY010000002">
    <property type="protein sequence ID" value="MCY4744957.1"/>
    <property type="molecule type" value="Genomic_DNA"/>
</dbReference>
<sequence length="669" mass="70536">MPASEAPTPPDRIRQARRQWLDTGTVASGLIAGPLQASWARCRDHYGLAPEGRPQGAPHASAAQLARALEHRHTLMAHAKPVMAFLHDQVQGSDSLVLLADAHGLLLHASGDAPFADRAARVALRPGAVWSEQWRGTNAIGTALAEGQPLVVHAGEHYLSRNGFLTCAAAPIADPAGQLLGVLDISGDRRGYHRHTLALARSGARMIEHQLFTARHAAGLHLRLHPQAEGLGSVTEGLLAVSEDGWVTGANTAALELLGLARRDIGAATVERALGLDVRALLAQGAAPRLLPRGGGSAPLWLRVERGLTLRHTVALSTPAVTRAAPHTPPTPPAATDALAALDTGDAAFHATLARARRVLDKPAIPLLLHGETGTGKDVLARALHAGSARRSQPFVAVNCAALPETLIEAELFGYRPGAFTGASRQGAPGRIREAHGGTLFLDEIGDMPLALQARLLRVLEAREVTPLGGGATVAVDFRLICASHRRLADEVAAGRFREDLYYRLNGLTLTLPPLRERSDLPALVGRLLQAEAPERALRVDEAVMAEFARLRWPGNVRQLANVVRTGVALLGDGEEVITAEELPDDVRAEMAAMPADSPRGAKVSGRGAGGEVAAVAAPAGDAEGDGPEDLRRLTDARIRAVLAATGGNVSEAARRLGISRNTLYRRIA</sequence>
<gene>
    <name evidence="1" type="ORF">NYO99_08240</name>
</gene>
<proteinExistence type="predicted"/>
<organism evidence="1 2">
    <name type="scientific">Roseateles hydrophilus</name>
    <dbReference type="NCBI Taxonomy" id="2975054"/>
    <lineage>
        <taxon>Bacteria</taxon>
        <taxon>Pseudomonadati</taxon>
        <taxon>Pseudomonadota</taxon>
        <taxon>Betaproteobacteria</taxon>
        <taxon>Burkholderiales</taxon>
        <taxon>Sphaerotilaceae</taxon>
        <taxon>Roseateles</taxon>
    </lineage>
</organism>
<keyword evidence="2" id="KW-1185">Reference proteome</keyword>
<evidence type="ECO:0000313" key="2">
    <source>
        <dbReference type="Proteomes" id="UP001076464"/>
    </source>
</evidence>
<evidence type="ECO:0000313" key="1">
    <source>
        <dbReference type="EMBL" id="MCY4744957.1"/>
    </source>
</evidence>
<name>A0ACC6C976_9BURK</name>
<dbReference type="Proteomes" id="UP001076464">
    <property type="component" value="Unassembled WGS sequence"/>
</dbReference>
<comment type="caution">
    <text evidence="1">The sequence shown here is derived from an EMBL/GenBank/DDBJ whole genome shotgun (WGS) entry which is preliminary data.</text>
</comment>
<accession>A0ACC6C976</accession>